<gene>
    <name evidence="10" type="ORF">HMPREF1077_00423</name>
</gene>
<keyword evidence="8" id="KW-0732">Signal</keyword>
<dbReference type="Proteomes" id="UP000001218">
    <property type="component" value="Unassembled WGS sequence"/>
</dbReference>
<dbReference type="OrthoDB" id="9768177at2"/>
<dbReference type="eggNOG" id="COG1629">
    <property type="taxonomic scope" value="Bacteria"/>
</dbReference>
<evidence type="ECO:0000256" key="3">
    <source>
        <dbReference type="ARBA" id="ARBA00022452"/>
    </source>
</evidence>
<feature type="chain" id="PRO_5003888721" evidence="8">
    <location>
        <begin position="18"/>
        <end position="1105"/>
    </location>
</feature>
<dbReference type="GO" id="GO:0009279">
    <property type="term" value="C:cell outer membrane"/>
    <property type="evidence" value="ECO:0007669"/>
    <property type="project" value="UniProtKB-SubCell"/>
</dbReference>
<sequence>MKLYIFLLFCSIGLVQATNSYAQKATVNLKMQNQTVQTVLNEIENQSEFSFFFNTKHVDLQRRVTITVKDSDIFRVLDNIFADTDVQYAVVDKKIVLSNKPQIIRQDGKKKITGIVKDENGDPVIGANVVVKGSTIGNITDIDGEFTLNVPEKGILEISYIGFVTQSFNLSDKSEFNIILYEDKKILEEVVVVGYGTVKKSDLTGAISQIDPTKREERLTVNATDLLRNSIAGLNVPFSTNAKGSVDMNSISIRGTTSLKASNSPLIVLDGMIYEGDLADINSVDIERIDVMKDASSAAIYGSRSANGVIHISTKKGSSGAPSINISANLGAVTASFLRPVLGPEEYLGMREELFRYTAPRDNQPGYYSNPNFLPEGLTLSDWMSYSGASGDPVDIWLSRLALNPIEIQNYKEGKTMNWKDYVFQVGLKQDYSASVTGGNDNVKYYWSINYSNVEGFIVGDEFETVRTRLNLENKITNFLSVGVNAQFAVRNEGSVQANWNAYSRLSPYGSLYEEDGKTLKLYPHQDEQVVNPLMAREYSNRYNKYKDLNSKIYAHITLPYGFSYQLNIINNFTDNRDYRHNLSENPQNAATNGFAYRQNVNTYSWNIENLIKWNKVFGDHSFDVTFLANAEKYQYFKDRMENRYFDPSDILGFHNMGGGTTPVISSNDQSNTRDALMGRLNYVLKNKYFLTASVRRDGYSAFGRANPHAVFPSIALAWRISDESFFQVNNLDYLKLRASWGANGNSAVDAYAALAAMSGGKLLYADANGNAYTASTLGISKLANEKLKWEKTTAYNGGLDFGLFNNRLNGSIEGYFSKTTDLLVDRALPSITGLKSVSANLGQVNNYGFEITLNSVNIDLPRTLTWRTTVNMSLNKNKIKHLYGSVDENGKELDDRDNGWFIGQSIDAIWDYRPDGVWQEEDKELAARYGYLPGEYRMVDVNEDGVYSAIDDKQFLGYSKPQYRWSMTNDFLLFNNISFSFSMYGQHGWKKNYIEKFGNERESDYVISHWTPENRSMKWSRMSNRDADPKAQSNYINMSFVRLSDISLGYIFPKKITDCLHLKGLKVFGNVQNVGVWSQWPGWDPENTGGPTPRYFNFGVNVKL</sequence>
<evidence type="ECO:0000256" key="7">
    <source>
        <dbReference type="PROSITE-ProRule" id="PRU01360"/>
    </source>
</evidence>
<organism evidence="10 11">
    <name type="scientific">Parabacteroides johnsonii CL02T12C29</name>
    <dbReference type="NCBI Taxonomy" id="999419"/>
    <lineage>
        <taxon>Bacteria</taxon>
        <taxon>Pseudomonadati</taxon>
        <taxon>Bacteroidota</taxon>
        <taxon>Bacteroidia</taxon>
        <taxon>Bacteroidales</taxon>
        <taxon>Tannerellaceae</taxon>
        <taxon>Parabacteroides</taxon>
    </lineage>
</organism>
<evidence type="ECO:0000256" key="8">
    <source>
        <dbReference type="SAM" id="SignalP"/>
    </source>
</evidence>
<accession>K5ZRX1</accession>
<dbReference type="SUPFAM" id="SSF49464">
    <property type="entry name" value="Carboxypeptidase regulatory domain-like"/>
    <property type="match status" value="1"/>
</dbReference>
<dbReference type="Pfam" id="PF13715">
    <property type="entry name" value="CarbopepD_reg_2"/>
    <property type="match status" value="1"/>
</dbReference>
<protein>
    <submittedName>
        <fullName evidence="10">SusC/RagA family TonB-linked outer membrane protein</fullName>
    </submittedName>
</protein>
<feature type="domain" description="Secretin/TonB short N-terminal" evidence="9">
    <location>
        <begin position="49"/>
        <end position="100"/>
    </location>
</feature>
<comment type="caution">
    <text evidence="10">The sequence shown here is derived from an EMBL/GenBank/DDBJ whole genome shotgun (WGS) entry which is preliminary data.</text>
</comment>
<dbReference type="NCBIfam" id="TIGR04056">
    <property type="entry name" value="OMP_RagA_SusC"/>
    <property type="match status" value="1"/>
</dbReference>
<feature type="signal peptide" evidence="8">
    <location>
        <begin position="1"/>
        <end position="17"/>
    </location>
</feature>
<dbReference type="Gene3D" id="2.40.170.20">
    <property type="entry name" value="TonB-dependent receptor, beta-barrel domain"/>
    <property type="match status" value="1"/>
</dbReference>
<evidence type="ECO:0000313" key="10">
    <source>
        <dbReference type="EMBL" id="EKN14236.1"/>
    </source>
</evidence>
<comment type="subcellular location">
    <subcellularLocation>
        <location evidence="1 7">Cell outer membrane</location>
        <topology evidence="1 7">Multi-pass membrane protein</topology>
    </subcellularLocation>
</comment>
<dbReference type="InterPro" id="IPR036942">
    <property type="entry name" value="Beta-barrel_TonB_sf"/>
</dbReference>
<dbReference type="InterPro" id="IPR023997">
    <property type="entry name" value="TonB-dep_OMP_SusC/RagA_CS"/>
</dbReference>
<dbReference type="Gene3D" id="2.170.130.10">
    <property type="entry name" value="TonB-dependent receptor, plug domain"/>
    <property type="match status" value="1"/>
</dbReference>
<keyword evidence="6 7" id="KW-0998">Cell outer membrane</keyword>
<dbReference type="FunFam" id="2.60.40.1120:FF:000003">
    <property type="entry name" value="Outer membrane protein Omp121"/>
    <property type="match status" value="1"/>
</dbReference>
<evidence type="ECO:0000256" key="5">
    <source>
        <dbReference type="ARBA" id="ARBA00023136"/>
    </source>
</evidence>
<name>K5ZRX1_9BACT</name>
<dbReference type="InterPro" id="IPR023996">
    <property type="entry name" value="TonB-dep_OMP_SusC/RagA"/>
</dbReference>
<dbReference type="InterPro" id="IPR012910">
    <property type="entry name" value="Plug_dom"/>
</dbReference>
<dbReference type="NCBIfam" id="TIGR04057">
    <property type="entry name" value="SusC_RagA_signa"/>
    <property type="match status" value="1"/>
</dbReference>
<proteinExistence type="inferred from homology"/>
<dbReference type="RefSeq" id="WP_008154427.1">
    <property type="nucleotide sequence ID" value="NZ_JH976465.1"/>
</dbReference>
<evidence type="ECO:0000259" key="9">
    <source>
        <dbReference type="SMART" id="SM00965"/>
    </source>
</evidence>
<evidence type="ECO:0000256" key="1">
    <source>
        <dbReference type="ARBA" id="ARBA00004571"/>
    </source>
</evidence>
<dbReference type="Pfam" id="PF07715">
    <property type="entry name" value="Plug"/>
    <property type="match status" value="1"/>
</dbReference>
<keyword evidence="2 7" id="KW-0813">Transport</keyword>
<dbReference type="EMBL" id="AGZP01000007">
    <property type="protein sequence ID" value="EKN14236.1"/>
    <property type="molecule type" value="Genomic_DNA"/>
</dbReference>
<evidence type="ECO:0000256" key="2">
    <source>
        <dbReference type="ARBA" id="ARBA00022448"/>
    </source>
</evidence>
<dbReference type="PATRIC" id="fig|999419.3.peg.423"/>
<dbReference type="AlphaFoldDB" id="K5ZRX1"/>
<dbReference type="InterPro" id="IPR008969">
    <property type="entry name" value="CarboxyPept-like_regulatory"/>
</dbReference>
<evidence type="ECO:0000313" key="11">
    <source>
        <dbReference type="Proteomes" id="UP000001218"/>
    </source>
</evidence>
<keyword evidence="4 7" id="KW-0812">Transmembrane</keyword>
<dbReference type="PROSITE" id="PS52016">
    <property type="entry name" value="TONB_DEPENDENT_REC_3"/>
    <property type="match status" value="1"/>
</dbReference>
<dbReference type="InterPro" id="IPR037066">
    <property type="entry name" value="Plug_dom_sf"/>
</dbReference>
<evidence type="ECO:0000256" key="6">
    <source>
        <dbReference type="ARBA" id="ARBA00023237"/>
    </source>
</evidence>
<dbReference type="InterPro" id="IPR039426">
    <property type="entry name" value="TonB-dep_rcpt-like"/>
</dbReference>
<dbReference type="SUPFAM" id="SSF56935">
    <property type="entry name" value="Porins"/>
    <property type="match status" value="1"/>
</dbReference>
<reference evidence="10 11" key="1">
    <citation type="submission" date="2012-02" db="EMBL/GenBank/DDBJ databases">
        <title>The Genome Sequence of Parabacteroides johnsonii CL02T12C29.</title>
        <authorList>
            <consortium name="The Broad Institute Genome Sequencing Platform"/>
            <person name="Earl A."/>
            <person name="Ward D."/>
            <person name="Feldgarden M."/>
            <person name="Gevers D."/>
            <person name="Zitomersky N.L."/>
            <person name="Coyne M.J."/>
            <person name="Comstock L.E."/>
            <person name="Young S.K."/>
            <person name="Zeng Q."/>
            <person name="Gargeya S."/>
            <person name="Fitzgerald M."/>
            <person name="Haas B."/>
            <person name="Abouelleil A."/>
            <person name="Alvarado L."/>
            <person name="Arachchi H.M."/>
            <person name="Berlin A."/>
            <person name="Chapman S.B."/>
            <person name="Gearin G."/>
            <person name="Goldberg J."/>
            <person name="Griggs A."/>
            <person name="Gujja S."/>
            <person name="Hansen M."/>
            <person name="Heiman D."/>
            <person name="Howarth C."/>
            <person name="Larimer J."/>
            <person name="Lui A."/>
            <person name="MacDonald P.J.P."/>
            <person name="McCowen C."/>
            <person name="Montmayeur A."/>
            <person name="Murphy C."/>
            <person name="Neiman D."/>
            <person name="Pearson M."/>
            <person name="Priest M."/>
            <person name="Roberts A."/>
            <person name="Saif S."/>
            <person name="Shea T."/>
            <person name="Sisk P."/>
            <person name="Stolte C."/>
            <person name="Sykes S."/>
            <person name="Wortman J."/>
            <person name="Nusbaum C."/>
            <person name="Birren B."/>
        </authorList>
    </citation>
    <scope>NUCLEOTIDE SEQUENCE [LARGE SCALE GENOMIC DNA]</scope>
    <source>
        <strain evidence="10 11">CL02T12C29</strain>
    </source>
</reference>
<keyword evidence="5 7" id="KW-0472">Membrane</keyword>
<dbReference type="HOGENOM" id="CLU_004317_0_0_10"/>
<evidence type="ECO:0000256" key="4">
    <source>
        <dbReference type="ARBA" id="ARBA00022692"/>
    </source>
</evidence>
<keyword evidence="3 7" id="KW-1134">Transmembrane beta strand</keyword>
<dbReference type="SMART" id="SM00965">
    <property type="entry name" value="STN"/>
    <property type="match status" value="1"/>
</dbReference>
<dbReference type="Gene3D" id="2.60.40.1120">
    <property type="entry name" value="Carboxypeptidase-like, regulatory domain"/>
    <property type="match status" value="1"/>
</dbReference>
<comment type="similarity">
    <text evidence="7">Belongs to the TonB-dependent receptor family.</text>
</comment>
<dbReference type="InterPro" id="IPR011662">
    <property type="entry name" value="Secretin/TonB_short_N"/>
</dbReference>